<comment type="caution">
    <text evidence="1">The sequence shown here is derived from an EMBL/GenBank/DDBJ whole genome shotgun (WGS) entry which is preliminary data.</text>
</comment>
<dbReference type="Proteomes" id="UP000217199">
    <property type="component" value="Unassembled WGS sequence"/>
</dbReference>
<evidence type="ECO:0000313" key="1">
    <source>
        <dbReference type="EMBL" id="TQF64856.1"/>
    </source>
</evidence>
<dbReference type="InParanoid" id="A0A541AXR6"/>
<gene>
    <name evidence="1" type="ORF">PNOK_m000125</name>
</gene>
<evidence type="ECO:0000313" key="2">
    <source>
        <dbReference type="Proteomes" id="UP000217199"/>
    </source>
</evidence>
<keyword evidence="2" id="KW-1185">Reference proteome</keyword>
<sequence length="114" mass="13634">MISKELFWIKIWIIQSYQVQHFYYMINSRYSFRQEFMVFLFWYERSAFNIPFPYVFRKLTINVGVTISFVRPNISGLCNKARTNILFSKLTYPCPSVIPEFEGKKALNLALPNI</sequence>
<reference evidence="1 2" key="1">
    <citation type="journal article" date="2017" name="Mol. Ecol.">
        <title>Comparative and population genomic landscape of Phellinus noxius: A hypervariable fungus causing root rot in trees.</title>
        <authorList>
            <person name="Chung C.L."/>
            <person name="Lee T.J."/>
            <person name="Akiba M."/>
            <person name="Lee H.H."/>
            <person name="Kuo T.H."/>
            <person name="Liu D."/>
            <person name="Ke H.M."/>
            <person name="Yokoi T."/>
            <person name="Roa M.B."/>
            <person name="Lu M.J."/>
            <person name="Chang Y.Y."/>
            <person name="Ann P.J."/>
            <person name="Tsai J.N."/>
            <person name="Chen C.Y."/>
            <person name="Tzean S.S."/>
            <person name="Ota Y."/>
            <person name="Hattori T."/>
            <person name="Sahashi N."/>
            <person name="Liou R.F."/>
            <person name="Kikuchi T."/>
            <person name="Tsai I.J."/>
        </authorList>
    </citation>
    <scope>NUCLEOTIDE SEQUENCE [LARGE SCALE GENOMIC DNA]</scope>
    <source>
        <strain evidence="1 2">FFPRI411160</strain>
    </source>
</reference>
<accession>A0A541AXR6</accession>
<geneLocation type="mitochondrion" evidence="1"/>
<dbReference type="EMBL" id="NBII01000013">
    <property type="protein sequence ID" value="TQF64856.1"/>
    <property type="molecule type" value="Genomic_DNA"/>
</dbReference>
<protein>
    <submittedName>
        <fullName evidence="1">Uncharacterized protein</fullName>
    </submittedName>
</protein>
<keyword evidence="1" id="KW-0496">Mitochondrion</keyword>
<proteinExistence type="predicted"/>
<organism evidence="1 2">
    <name type="scientific">Pyrrhoderma noxium</name>
    <dbReference type="NCBI Taxonomy" id="2282107"/>
    <lineage>
        <taxon>Eukaryota</taxon>
        <taxon>Fungi</taxon>
        <taxon>Dikarya</taxon>
        <taxon>Basidiomycota</taxon>
        <taxon>Agaricomycotina</taxon>
        <taxon>Agaricomycetes</taxon>
        <taxon>Hymenochaetales</taxon>
        <taxon>Hymenochaetaceae</taxon>
        <taxon>Pyrrhoderma</taxon>
    </lineage>
</organism>
<name>A0A541AXR6_9AGAM</name>
<dbReference type="AlphaFoldDB" id="A0A541AXR6"/>